<dbReference type="RefSeq" id="WP_237443630.1">
    <property type="nucleotide sequence ID" value="NZ_CAKLPX010000001.1"/>
</dbReference>
<feature type="transmembrane region" description="Helical" evidence="2">
    <location>
        <begin position="99"/>
        <end position="117"/>
    </location>
</feature>
<dbReference type="PANTHER" id="PTHR35813:SF1">
    <property type="entry name" value="INNER MEMBRANE PROTEIN YBAN"/>
    <property type="match status" value="1"/>
</dbReference>
<evidence type="ECO:0000256" key="2">
    <source>
        <dbReference type="SAM" id="Phobius"/>
    </source>
</evidence>
<dbReference type="Proteomes" id="UP000838100">
    <property type="component" value="Unassembled WGS sequence"/>
</dbReference>
<dbReference type="InterPro" id="IPR007401">
    <property type="entry name" value="DUF454"/>
</dbReference>
<proteinExistence type="predicted"/>
<evidence type="ECO:0000256" key="1">
    <source>
        <dbReference type="PIRNR" id="PIRNR016789"/>
    </source>
</evidence>
<accession>A0ABM9ADE3</accession>
<evidence type="ECO:0000313" key="3">
    <source>
        <dbReference type="EMBL" id="CAH0990965.1"/>
    </source>
</evidence>
<protein>
    <recommendedName>
        <fullName evidence="1">Inner membrane protein</fullName>
    </recommendedName>
</protein>
<evidence type="ECO:0000313" key="4">
    <source>
        <dbReference type="Proteomes" id="UP000838100"/>
    </source>
</evidence>
<keyword evidence="1 2" id="KW-0472">Membrane</keyword>
<comment type="subcellular location">
    <subcellularLocation>
        <location evidence="1">Cell inner membrane</location>
        <topology evidence="1">Multi-pass membrane protein</topology>
    </subcellularLocation>
</comment>
<keyword evidence="2" id="KW-0812">Transmembrane</keyword>
<feature type="transmembrane region" description="Helical" evidence="2">
    <location>
        <begin position="72"/>
        <end position="92"/>
    </location>
</feature>
<gene>
    <name evidence="3" type="primary">ybaN</name>
    <name evidence="3" type="ORF">SIN8267_01066</name>
</gene>
<keyword evidence="1" id="KW-1003">Cell membrane</keyword>
<name>A0ABM9ADE3_9GAMM</name>
<dbReference type="Pfam" id="PF04304">
    <property type="entry name" value="DUF454"/>
    <property type="match status" value="1"/>
</dbReference>
<organism evidence="3 4">
    <name type="scientific">Sinobacterium norvegicum</name>
    <dbReference type="NCBI Taxonomy" id="1641715"/>
    <lineage>
        <taxon>Bacteria</taxon>
        <taxon>Pseudomonadati</taxon>
        <taxon>Pseudomonadota</taxon>
        <taxon>Gammaproteobacteria</taxon>
        <taxon>Cellvibrionales</taxon>
        <taxon>Spongiibacteraceae</taxon>
        <taxon>Sinobacterium</taxon>
    </lineage>
</organism>
<dbReference type="EMBL" id="CAKLPX010000001">
    <property type="protein sequence ID" value="CAH0990965.1"/>
    <property type="molecule type" value="Genomic_DNA"/>
</dbReference>
<sequence>MKYFLLAVGWISLVLGVLGIFLPVLPTTPFLLLTAACFSKGSPTAHRWLINHPWFGKTIQHYQSGLGIPLRIKIKAIITMWLTISLSAYFFIPIVAVKILLLVIASCVTGYILWLPTLDDSSLED</sequence>
<dbReference type="PANTHER" id="PTHR35813">
    <property type="entry name" value="INNER MEMBRANE PROTEIN YBAN"/>
    <property type="match status" value="1"/>
</dbReference>
<reference evidence="3" key="1">
    <citation type="submission" date="2021-12" db="EMBL/GenBank/DDBJ databases">
        <authorList>
            <person name="Rodrigo-Torres L."/>
            <person name="Arahal R. D."/>
            <person name="Lucena T."/>
        </authorList>
    </citation>
    <scope>NUCLEOTIDE SEQUENCE</scope>
    <source>
        <strain evidence="3">CECT 8267</strain>
    </source>
</reference>
<keyword evidence="2" id="KW-1133">Transmembrane helix</keyword>
<comment type="caution">
    <text evidence="3">The sequence shown here is derived from an EMBL/GenBank/DDBJ whole genome shotgun (WGS) entry which is preliminary data.</text>
</comment>
<dbReference type="PIRSF" id="PIRSF016789">
    <property type="entry name" value="DUF454"/>
    <property type="match status" value="1"/>
</dbReference>
<keyword evidence="1" id="KW-0997">Cell inner membrane</keyword>
<keyword evidence="4" id="KW-1185">Reference proteome</keyword>